<evidence type="ECO:0000313" key="2">
    <source>
        <dbReference type="Proteomes" id="UP000275078"/>
    </source>
</evidence>
<dbReference type="Proteomes" id="UP000275078">
    <property type="component" value="Unassembled WGS sequence"/>
</dbReference>
<proteinExistence type="predicted"/>
<protein>
    <submittedName>
        <fullName evidence="1">Uncharacterized protein</fullName>
    </submittedName>
</protein>
<name>A0A3N4HJ74_ASCIM</name>
<keyword evidence="2" id="KW-1185">Reference proteome</keyword>
<accession>A0A3N4HJ74</accession>
<gene>
    <name evidence="1" type="ORF">BJ508DRAFT_334828</name>
</gene>
<organism evidence="1 2">
    <name type="scientific">Ascobolus immersus RN42</name>
    <dbReference type="NCBI Taxonomy" id="1160509"/>
    <lineage>
        <taxon>Eukaryota</taxon>
        <taxon>Fungi</taxon>
        <taxon>Dikarya</taxon>
        <taxon>Ascomycota</taxon>
        <taxon>Pezizomycotina</taxon>
        <taxon>Pezizomycetes</taxon>
        <taxon>Pezizales</taxon>
        <taxon>Ascobolaceae</taxon>
        <taxon>Ascobolus</taxon>
    </lineage>
</organism>
<evidence type="ECO:0000313" key="1">
    <source>
        <dbReference type="EMBL" id="RPA72658.1"/>
    </source>
</evidence>
<dbReference type="EMBL" id="ML119852">
    <property type="protein sequence ID" value="RPA72658.1"/>
    <property type="molecule type" value="Genomic_DNA"/>
</dbReference>
<dbReference type="AlphaFoldDB" id="A0A3N4HJ74"/>
<reference evidence="1 2" key="1">
    <citation type="journal article" date="2018" name="Nat. Ecol. Evol.">
        <title>Pezizomycetes genomes reveal the molecular basis of ectomycorrhizal truffle lifestyle.</title>
        <authorList>
            <person name="Murat C."/>
            <person name="Payen T."/>
            <person name="Noel B."/>
            <person name="Kuo A."/>
            <person name="Morin E."/>
            <person name="Chen J."/>
            <person name="Kohler A."/>
            <person name="Krizsan K."/>
            <person name="Balestrini R."/>
            <person name="Da Silva C."/>
            <person name="Montanini B."/>
            <person name="Hainaut M."/>
            <person name="Levati E."/>
            <person name="Barry K.W."/>
            <person name="Belfiori B."/>
            <person name="Cichocki N."/>
            <person name="Clum A."/>
            <person name="Dockter R.B."/>
            <person name="Fauchery L."/>
            <person name="Guy J."/>
            <person name="Iotti M."/>
            <person name="Le Tacon F."/>
            <person name="Lindquist E.A."/>
            <person name="Lipzen A."/>
            <person name="Malagnac F."/>
            <person name="Mello A."/>
            <person name="Molinier V."/>
            <person name="Miyauchi S."/>
            <person name="Poulain J."/>
            <person name="Riccioni C."/>
            <person name="Rubini A."/>
            <person name="Sitrit Y."/>
            <person name="Splivallo R."/>
            <person name="Traeger S."/>
            <person name="Wang M."/>
            <person name="Zifcakova L."/>
            <person name="Wipf D."/>
            <person name="Zambonelli A."/>
            <person name="Paolocci F."/>
            <person name="Nowrousian M."/>
            <person name="Ottonello S."/>
            <person name="Baldrian P."/>
            <person name="Spatafora J.W."/>
            <person name="Henrissat B."/>
            <person name="Nagy L.G."/>
            <person name="Aury J.M."/>
            <person name="Wincker P."/>
            <person name="Grigoriev I.V."/>
            <person name="Bonfante P."/>
            <person name="Martin F.M."/>
        </authorList>
    </citation>
    <scope>NUCLEOTIDE SEQUENCE [LARGE SCALE GENOMIC DNA]</scope>
    <source>
        <strain evidence="1 2">RN42</strain>
    </source>
</reference>
<sequence>MNFGPNHGMMLNELILFQTLNPGDAGVWLIKDAFNAKVAEYNAQNTTVTRLPSFASFQKDPHSNHGLGMGSLVWFQPPGSTTGEWLKPDEFDARNAASEAGSTNLAQIVPASSYTTAEASTIPVSHSQAVGMVAPAGAPGTREYYAALRTQTQGTVSDFVAKATHNSEFRDLRAPSHPEFEPHNAIGGCPVCKRRGIHDITDLFAVQRQDFVVDCKYQHCREKYIAPGVSVVACAGTQSPTTCDTVYHWVCYFQLCNETR</sequence>